<evidence type="ECO:0000313" key="2">
    <source>
        <dbReference type="Proteomes" id="UP000297891"/>
    </source>
</evidence>
<reference evidence="1" key="1">
    <citation type="journal article" date="2019" name="PLoS Negl. Trop. Dis.">
        <title>Revisiting the worldwide diversity of Leptospira species in the environment.</title>
        <authorList>
            <person name="Vincent A.T."/>
            <person name="Schiettekatte O."/>
            <person name="Bourhy P."/>
            <person name="Veyrier F.J."/>
            <person name="Picardeau M."/>
        </authorList>
    </citation>
    <scope>NUCLEOTIDE SEQUENCE [LARGE SCALE GENOMIC DNA]</scope>
    <source>
        <strain evidence="1">201800277</strain>
    </source>
</reference>
<dbReference type="NCBIfam" id="NF047586">
    <property type="entry name" value="LIC11270_fam"/>
    <property type="match status" value="1"/>
</dbReference>
<organism evidence="1 2">
    <name type="scientific">Leptospira brenneri</name>
    <dbReference type="NCBI Taxonomy" id="2023182"/>
    <lineage>
        <taxon>Bacteria</taxon>
        <taxon>Pseudomonadati</taxon>
        <taxon>Spirochaetota</taxon>
        <taxon>Spirochaetia</taxon>
        <taxon>Leptospirales</taxon>
        <taxon>Leptospiraceae</taxon>
        <taxon>Leptospira</taxon>
    </lineage>
</organism>
<sequence length="436" mass="48661">MNHKYLSVLILIINLSIFLNCKQGLDLGEETKLPVISTLFNNRMLLLLKGTYATDNPLDWSELNNGTGDLYVDAQGEGLDPIMTLVNQPKAGNMPIFLDIGEVRISSKFEKGFNELTQIRDTIDSNRFWDFIAPNRQVFCTVTYSFDNNTCTESNGIMKAYDFFNGIGAQFPSNDPSSETVGGVASALTTGRYWFGREYYYAGIYFRSLVTGYALDAGAPISSRFDNRPLINALNIVPRNNYVAGTTSSAKSTIVPKMFPALYSQLFTQAIQSDMMIRDGFDPYILEVRINLKENLMLHSYLSTRGTPVTYVGVSDIFYDHNGEGDAGGNILTRARIIYPETASSLTISGGGNSLLHYYGIFRYHEEEFINVLPLAATPAKQDAKIKYLNPGTYRAVCLGDLTKQDGYPDTVVRQTTFTIPEYPFRQTYNVDLACP</sequence>
<proteinExistence type="predicted"/>
<dbReference type="AlphaFoldDB" id="A0A2M9Y4L1"/>
<dbReference type="Proteomes" id="UP000297891">
    <property type="component" value="Unassembled WGS sequence"/>
</dbReference>
<name>A0A2M9Y4L1_9LEPT</name>
<protein>
    <submittedName>
        <fullName evidence="1">Uncharacterized protein</fullName>
    </submittedName>
</protein>
<evidence type="ECO:0000313" key="1">
    <source>
        <dbReference type="EMBL" id="TGK96609.1"/>
    </source>
</evidence>
<dbReference type="RefSeq" id="WP_100789786.1">
    <property type="nucleotide sequence ID" value="NZ_NPDQ01000002.1"/>
</dbReference>
<dbReference type="EMBL" id="RQFP01000001">
    <property type="protein sequence ID" value="TGK96609.1"/>
    <property type="molecule type" value="Genomic_DNA"/>
</dbReference>
<dbReference type="OrthoDB" id="333725at2"/>
<keyword evidence="2" id="KW-1185">Reference proteome</keyword>
<accession>A0A2M9Y4L1</accession>
<comment type="caution">
    <text evidence="1">The sequence shown here is derived from an EMBL/GenBank/DDBJ whole genome shotgun (WGS) entry which is preliminary data.</text>
</comment>
<gene>
    <name evidence="1" type="ORF">EHQ30_08435</name>
</gene>